<accession>A0A3Q8C977</accession>
<dbReference type="GO" id="GO:0003677">
    <property type="term" value="F:DNA binding"/>
    <property type="evidence" value="ECO:0007669"/>
    <property type="project" value="UniProtKB-KW"/>
</dbReference>
<evidence type="ECO:0000256" key="2">
    <source>
        <dbReference type="ARBA" id="ARBA00023015"/>
    </source>
</evidence>
<dbReference type="PROSITE" id="PS50931">
    <property type="entry name" value="HTH_LYSR"/>
    <property type="match status" value="1"/>
</dbReference>
<dbReference type="Gene3D" id="1.10.10.10">
    <property type="entry name" value="Winged helix-like DNA-binding domain superfamily/Winged helix DNA-binding domain"/>
    <property type="match status" value="1"/>
</dbReference>
<feature type="domain" description="HTH lysR-type" evidence="5">
    <location>
        <begin position="1"/>
        <end position="58"/>
    </location>
</feature>
<keyword evidence="4" id="KW-0804">Transcription</keyword>
<keyword evidence="2" id="KW-0805">Transcription regulation</keyword>
<dbReference type="CDD" id="cd05466">
    <property type="entry name" value="PBP2_LTTR_substrate"/>
    <property type="match status" value="1"/>
</dbReference>
<evidence type="ECO:0000256" key="4">
    <source>
        <dbReference type="ARBA" id="ARBA00023163"/>
    </source>
</evidence>
<keyword evidence="3" id="KW-0238">DNA-binding</keyword>
<dbReference type="EMBL" id="CP018176">
    <property type="protein sequence ID" value="AUJ29454.1"/>
    <property type="molecule type" value="Genomic_DNA"/>
</dbReference>
<evidence type="ECO:0000256" key="3">
    <source>
        <dbReference type="ARBA" id="ARBA00023125"/>
    </source>
</evidence>
<dbReference type="InterPro" id="IPR005119">
    <property type="entry name" value="LysR_subst-bd"/>
</dbReference>
<dbReference type="InterPro" id="IPR036388">
    <property type="entry name" value="WH-like_DNA-bd_sf"/>
</dbReference>
<proteinExistence type="inferred from homology"/>
<dbReference type="PANTHER" id="PTHR30419">
    <property type="entry name" value="HTH-TYPE TRANSCRIPTIONAL REGULATOR YBHD"/>
    <property type="match status" value="1"/>
</dbReference>
<dbReference type="PANTHER" id="PTHR30419:SF28">
    <property type="entry name" value="HTH-TYPE TRANSCRIPTIONAL REGULATOR BSDA"/>
    <property type="match status" value="1"/>
</dbReference>
<dbReference type="RefSeq" id="WP_141052995.1">
    <property type="nucleotide sequence ID" value="NZ_CP018176.1"/>
</dbReference>
<comment type="similarity">
    <text evidence="1">Belongs to the LysR transcriptional regulatory family.</text>
</comment>
<reference evidence="6 7" key="1">
    <citation type="submission" date="2016-11" db="EMBL/GenBank/DDBJ databases">
        <title>Interaction between Lactobacillus species and yeast in water kefir.</title>
        <authorList>
            <person name="Behr J."/>
            <person name="Xu D."/>
            <person name="Vogel R.F."/>
        </authorList>
    </citation>
    <scope>NUCLEOTIDE SEQUENCE [LARGE SCALE GENOMIC DNA]</scope>
    <source>
        <strain evidence="6 7">TMW 1.1822</strain>
    </source>
</reference>
<dbReference type="KEGG" id="lhw:BSQ49_04115"/>
<dbReference type="Gene3D" id="3.40.190.290">
    <property type="match status" value="1"/>
</dbReference>
<evidence type="ECO:0000256" key="1">
    <source>
        <dbReference type="ARBA" id="ARBA00009437"/>
    </source>
</evidence>
<evidence type="ECO:0000313" key="6">
    <source>
        <dbReference type="EMBL" id="AUJ29454.1"/>
    </source>
</evidence>
<dbReference type="InterPro" id="IPR000847">
    <property type="entry name" value="LysR_HTH_N"/>
</dbReference>
<dbReference type="SUPFAM" id="SSF46785">
    <property type="entry name" value="Winged helix' DNA-binding domain"/>
    <property type="match status" value="1"/>
</dbReference>
<dbReference type="AlphaFoldDB" id="A0A3Q8C977"/>
<dbReference type="PRINTS" id="PR00039">
    <property type="entry name" value="HTHLYSR"/>
</dbReference>
<gene>
    <name evidence="6" type="ORF">BSQ49_04115</name>
</gene>
<sequence>MNFSHLYCFMSVATHESITLAAKELFISQPAASKSIKQLENELGVKLFDRKGRNLKLNQQGRIFFTYVSDSLELLNRGISTVKSKGRNNTMINVLFTVGSPFIAEIAVRIKEKMPDIQLNIRQQKNLQKDLKQFDFVISSQQIRDFSSIPLLTEPIELGWKKNSFEITDTNSLIDFVKFDFVSLSDSTELQQQISTFLDNINIPLNFKYQSDEPATVRQLIQSGLGIGFIPKISWHHIDDSIELRKIDDKNLQRTIYLNTPHTTLSLEQQNFKNEVIDVFRA</sequence>
<dbReference type="GO" id="GO:0003700">
    <property type="term" value="F:DNA-binding transcription factor activity"/>
    <property type="evidence" value="ECO:0007669"/>
    <property type="project" value="InterPro"/>
</dbReference>
<dbReference type="GO" id="GO:0005829">
    <property type="term" value="C:cytosol"/>
    <property type="evidence" value="ECO:0007669"/>
    <property type="project" value="TreeGrafter"/>
</dbReference>
<dbReference type="InterPro" id="IPR050950">
    <property type="entry name" value="HTH-type_LysR_regulators"/>
</dbReference>
<dbReference type="FunFam" id="1.10.10.10:FF:000001">
    <property type="entry name" value="LysR family transcriptional regulator"/>
    <property type="match status" value="1"/>
</dbReference>
<evidence type="ECO:0000259" key="5">
    <source>
        <dbReference type="PROSITE" id="PS50931"/>
    </source>
</evidence>
<dbReference type="SUPFAM" id="SSF53850">
    <property type="entry name" value="Periplasmic binding protein-like II"/>
    <property type="match status" value="1"/>
</dbReference>
<dbReference type="InterPro" id="IPR036390">
    <property type="entry name" value="WH_DNA-bd_sf"/>
</dbReference>
<dbReference type="Proteomes" id="UP000314960">
    <property type="component" value="Chromosome"/>
</dbReference>
<evidence type="ECO:0000313" key="7">
    <source>
        <dbReference type="Proteomes" id="UP000314960"/>
    </source>
</evidence>
<protein>
    <recommendedName>
        <fullName evidence="5">HTH lysR-type domain-containing protein</fullName>
    </recommendedName>
</protein>
<organism evidence="6 7">
    <name type="scientific">Liquorilactobacillus hordei</name>
    <dbReference type="NCBI Taxonomy" id="468911"/>
    <lineage>
        <taxon>Bacteria</taxon>
        <taxon>Bacillati</taxon>
        <taxon>Bacillota</taxon>
        <taxon>Bacilli</taxon>
        <taxon>Lactobacillales</taxon>
        <taxon>Lactobacillaceae</taxon>
        <taxon>Liquorilactobacillus</taxon>
    </lineage>
</organism>
<dbReference type="Pfam" id="PF00126">
    <property type="entry name" value="HTH_1"/>
    <property type="match status" value="1"/>
</dbReference>
<name>A0A3Q8C977_9LACO</name>
<dbReference type="Pfam" id="PF03466">
    <property type="entry name" value="LysR_substrate"/>
    <property type="match status" value="1"/>
</dbReference>